<dbReference type="PANTHER" id="PTHR15549:SF26">
    <property type="entry name" value="AXIAL BUDDING PATTERN PROTEIN 2-RELATED"/>
    <property type="match status" value="1"/>
</dbReference>
<feature type="compositionally biased region" description="Pro residues" evidence="5">
    <location>
        <begin position="279"/>
        <end position="295"/>
    </location>
</feature>
<reference evidence="8 9" key="1">
    <citation type="submission" date="2016-10" db="EMBL/GenBank/DDBJ databases">
        <title>Draft genome sequence of Coniochaeta ligniaria NRRL30616, a lignocellulolytic fungus for bioabatement of inhibitors in plant biomass hydrolysates.</title>
        <authorList>
            <consortium name="DOE Joint Genome Institute"/>
            <person name="Jimenez D.J."/>
            <person name="Hector R.E."/>
            <person name="Riley R."/>
            <person name="Sun H."/>
            <person name="Grigoriev I.V."/>
            <person name="Van Elsas J.D."/>
            <person name="Nichols N.N."/>
        </authorList>
    </citation>
    <scope>NUCLEOTIDE SEQUENCE [LARGE SCALE GENOMIC DNA]</scope>
    <source>
        <strain evidence="8 9">NRRL 30616</strain>
    </source>
</reference>
<dbReference type="InParanoid" id="A0A1J7IIU2"/>
<evidence type="ECO:0000313" key="9">
    <source>
        <dbReference type="Proteomes" id="UP000182658"/>
    </source>
</evidence>
<dbReference type="GO" id="GO:0016020">
    <property type="term" value="C:membrane"/>
    <property type="evidence" value="ECO:0007669"/>
    <property type="project" value="UniProtKB-SubCell"/>
</dbReference>
<name>A0A1J7IIU2_9PEZI</name>
<sequence>MRSIFFSSAVLSTTVQALAFWAPKETVIPTIAADSISPRPTLPPSFRGLRKRQSSSSDTFLIGPDQTCGFISGLPGAGFACDAASDSCVLVPATSATPGFVGCCDDNDCGFRVTCLDYDQVSSSSLCDNGCMQDTFTVKCTESTEQFCNTVSFPDDIYDFFCNSLSISTPQLALTTYDGETDGRVFITTVFGDSSSDLPSTSARTKQSTSTTDSSSSSTSSSSTSTSSGPTSAPDTTRSTGSSTPIGPIVGGAVGGVAVIGLIALGIVFLLRRKNPPAPAAPLQPGGFPPAPPNQQTPSTPGTQHHSFYAPPPGDPSKHNGQAMTQTYPTPPPPFPAQPYPAPVYQAAGGTTPVLSAGEYNNNRLSAAAPPTTAPVSPSTTMASAHPSYQPGFGQTPVHEIGEGGHRGTMSELG</sequence>
<evidence type="ECO:0000256" key="5">
    <source>
        <dbReference type="SAM" id="MobiDB-lite"/>
    </source>
</evidence>
<dbReference type="Proteomes" id="UP000182658">
    <property type="component" value="Unassembled WGS sequence"/>
</dbReference>
<comment type="subcellular location">
    <subcellularLocation>
        <location evidence="1">Membrane</location>
        <topology evidence="1">Single-pass membrane protein</topology>
    </subcellularLocation>
</comment>
<feature type="compositionally biased region" description="Polar residues" evidence="5">
    <location>
        <begin position="195"/>
        <end position="207"/>
    </location>
</feature>
<feature type="region of interest" description="Disordered" evidence="5">
    <location>
        <begin position="195"/>
        <end position="245"/>
    </location>
</feature>
<organism evidence="8 9">
    <name type="scientific">Coniochaeta ligniaria NRRL 30616</name>
    <dbReference type="NCBI Taxonomy" id="1408157"/>
    <lineage>
        <taxon>Eukaryota</taxon>
        <taxon>Fungi</taxon>
        <taxon>Dikarya</taxon>
        <taxon>Ascomycota</taxon>
        <taxon>Pezizomycotina</taxon>
        <taxon>Sordariomycetes</taxon>
        <taxon>Sordariomycetidae</taxon>
        <taxon>Coniochaetales</taxon>
        <taxon>Coniochaetaceae</taxon>
        <taxon>Coniochaeta</taxon>
    </lineage>
</organism>
<dbReference type="GO" id="GO:0071944">
    <property type="term" value="C:cell periphery"/>
    <property type="evidence" value="ECO:0007669"/>
    <property type="project" value="UniProtKB-ARBA"/>
</dbReference>
<dbReference type="AlphaFoldDB" id="A0A1J7IIU2"/>
<protein>
    <recommendedName>
        <fullName evidence="10">Mid2 domain-containing protein</fullName>
    </recommendedName>
</protein>
<feature type="chain" id="PRO_5012634040" description="Mid2 domain-containing protein" evidence="7">
    <location>
        <begin position="20"/>
        <end position="414"/>
    </location>
</feature>
<evidence type="ECO:0008006" key="10">
    <source>
        <dbReference type="Google" id="ProtNLM"/>
    </source>
</evidence>
<keyword evidence="2 6" id="KW-0812">Transmembrane</keyword>
<proteinExistence type="predicted"/>
<dbReference type="InterPro" id="IPR051694">
    <property type="entry name" value="Immunoregulatory_rcpt-like"/>
</dbReference>
<feature type="transmembrane region" description="Helical" evidence="6">
    <location>
        <begin position="249"/>
        <end position="271"/>
    </location>
</feature>
<feature type="compositionally biased region" description="Low complexity" evidence="5">
    <location>
        <begin position="208"/>
        <end position="237"/>
    </location>
</feature>
<feature type="compositionally biased region" description="Polar residues" evidence="5">
    <location>
        <begin position="296"/>
        <end position="306"/>
    </location>
</feature>
<keyword evidence="4 6" id="KW-0472">Membrane</keyword>
<evidence type="ECO:0000256" key="4">
    <source>
        <dbReference type="ARBA" id="ARBA00023136"/>
    </source>
</evidence>
<dbReference type="EMBL" id="KV875099">
    <property type="protein sequence ID" value="OIW27309.1"/>
    <property type="molecule type" value="Genomic_DNA"/>
</dbReference>
<evidence type="ECO:0000256" key="2">
    <source>
        <dbReference type="ARBA" id="ARBA00022692"/>
    </source>
</evidence>
<dbReference type="STRING" id="1408157.A0A1J7IIU2"/>
<feature type="compositionally biased region" description="Pro residues" evidence="5">
    <location>
        <begin position="329"/>
        <end position="338"/>
    </location>
</feature>
<dbReference type="PANTHER" id="PTHR15549">
    <property type="entry name" value="PAIRED IMMUNOGLOBULIN-LIKE TYPE 2 RECEPTOR"/>
    <property type="match status" value="1"/>
</dbReference>
<evidence type="ECO:0000256" key="3">
    <source>
        <dbReference type="ARBA" id="ARBA00022989"/>
    </source>
</evidence>
<keyword evidence="3 6" id="KW-1133">Transmembrane helix</keyword>
<evidence type="ECO:0000256" key="6">
    <source>
        <dbReference type="SAM" id="Phobius"/>
    </source>
</evidence>
<evidence type="ECO:0000256" key="1">
    <source>
        <dbReference type="ARBA" id="ARBA00004167"/>
    </source>
</evidence>
<feature type="region of interest" description="Disordered" evidence="5">
    <location>
        <begin position="279"/>
        <end position="338"/>
    </location>
</feature>
<evidence type="ECO:0000313" key="8">
    <source>
        <dbReference type="EMBL" id="OIW27309.1"/>
    </source>
</evidence>
<feature type="signal peptide" evidence="7">
    <location>
        <begin position="1"/>
        <end position="19"/>
    </location>
</feature>
<dbReference type="OrthoDB" id="5347452at2759"/>
<keyword evidence="9" id="KW-1185">Reference proteome</keyword>
<keyword evidence="7" id="KW-0732">Signal</keyword>
<evidence type="ECO:0000256" key="7">
    <source>
        <dbReference type="SAM" id="SignalP"/>
    </source>
</evidence>
<accession>A0A1J7IIU2</accession>
<gene>
    <name evidence="8" type="ORF">CONLIGDRAFT_715815</name>
</gene>